<dbReference type="PANTHER" id="PTHR30006">
    <property type="entry name" value="THIAMINE-BINDING PERIPLASMIC PROTEIN-RELATED"/>
    <property type="match status" value="1"/>
</dbReference>
<keyword evidence="3" id="KW-0812">Transmembrane</keyword>
<accession>A0ABV4UA79</accession>
<evidence type="ECO:0000256" key="3">
    <source>
        <dbReference type="SAM" id="Phobius"/>
    </source>
</evidence>
<dbReference type="RefSeq" id="WP_425346095.1">
    <property type="nucleotide sequence ID" value="NZ_JBGUBD010000007.1"/>
</dbReference>
<dbReference type="SUPFAM" id="SSF53850">
    <property type="entry name" value="Periplasmic binding protein-like II"/>
    <property type="match status" value="1"/>
</dbReference>
<dbReference type="InterPro" id="IPR026045">
    <property type="entry name" value="Ferric-bd"/>
</dbReference>
<dbReference type="Gene3D" id="3.40.190.10">
    <property type="entry name" value="Periplasmic binding protein-like II"/>
    <property type="match status" value="2"/>
</dbReference>
<evidence type="ECO:0000256" key="2">
    <source>
        <dbReference type="ARBA" id="ARBA00022729"/>
    </source>
</evidence>
<evidence type="ECO:0000313" key="4">
    <source>
        <dbReference type="EMBL" id="MFA9479168.1"/>
    </source>
</evidence>
<dbReference type="PIRSF" id="PIRSF002825">
    <property type="entry name" value="CfbpA"/>
    <property type="match status" value="1"/>
</dbReference>
<name>A0ABV4UA79_9BACT</name>
<keyword evidence="3" id="KW-0472">Membrane</keyword>
<evidence type="ECO:0000256" key="1">
    <source>
        <dbReference type="ARBA" id="ARBA00008520"/>
    </source>
</evidence>
<organism evidence="4 5">
    <name type="scientific">Natronomicrosphaera hydrolytica</name>
    <dbReference type="NCBI Taxonomy" id="3242702"/>
    <lineage>
        <taxon>Bacteria</taxon>
        <taxon>Pseudomonadati</taxon>
        <taxon>Planctomycetota</taxon>
        <taxon>Phycisphaerae</taxon>
        <taxon>Phycisphaerales</taxon>
        <taxon>Phycisphaeraceae</taxon>
        <taxon>Natronomicrosphaera</taxon>
    </lineage>
</organism>
<dbReference type="CDD" id="cd13543">
    <property type="entry name" value="PBP2_Fbp"/>
    <property type="match status" value="1"/>
</dbReference>
<dbReference type="Proteomes" id="UP001575105">
    <property type="component" value="Unassembled WGS sequence"/>
</dbReference>
<proteinExistence type="inferred from homology"/>
<feature type="transmembrane region" description="Helical" evidence="3">
    <location>
        <begin position="30"/>
        <end position="49"/>
    </location>
</feature>
<sequence>MIYLTLILNIRPVPVVRGGWSRGMWAKHRMWLAVAAAAIVLGGAVVWLLPRGEGSSVEQLVLYSGRSRSLVQPMIRQFEQETGIRVRVRYGESSQLATTLREEGRRSPADVFWSQDAGTLGALVRAERFEALPESLVADVPMVYRSADRYWVGTSGRARVLAYSPERVSSEELPTSVFDLADRRYRGRVAWAPTNASFQAFVLAMRRVHGDDVARQWLTDLRANGARAYANNTAIVQGIAAGEVDFGLTNHYYLLRFRDTHADYPVEQTAFEAGDVANLVLTSGAGVLAGARNREAAERFVAFLLSQSTQRYFVTETFEYPVVDGVELPSDGPIDPARQRELAPVMELDALDDLEGTLRLFREVGLL</sequence>
<dbReference type="PANTHER" id="PTHR30006:SF15">
    <property type="entry name" value="IRON-UTILIZATION PERIPLASMIC PROTEIN"/>
    <property type="match status" value="1"/>
</dbReference>
<keyword evidence="2" id="KW-0732">Signal</keyword>
<comment type="caution">
    <text evidence="4">The sequence shown here is derived from an EMBL/GenBank/DDBJ whole genome shotgun (WGS) entry which is preliminary data.</text>
</comment>
<comment type="similarity">
    <text evidence="1">Belongs to the bacterial solute-binding protein 1 family.</text>
</comment>
<protein>
    <submittedName>
        <fullName evidence="4">Iron ABC transporter substrate-binding protein</fullName>
    </submittedName>
</protein>
<evidence type="ECO:0000313" key="5">
    <source>
        <dbReference type="Proteomes" id="UP001575105"/>
    </source>
</evidence>
<dbReference type="Pfam" id="PF13343">
    <property type="entry name" value="SBP_bac_6"/>
    <property type="match status" value="1"/>
</dbReference>
<keyword evidence="3" id="KW-1133">Transmembrane helix</keyword>
<dbReference type="EMBL" id="JBGUBD010000007">
    <property type="protein sequence ID" value="MFA9479168.1"/>
    <property type="molecule type" value="Genomic_DNA"/>
</dbReference>
<gene>
    <name evidence="4" type="ORF">ACERK3_12825</name>
</gene>
<reference evidence="4 5" key="1">
    <citation type="submission" date="2024-08" db="EMBL/GenBank/DDBJ databases">
        <title>Whole-genome sequencing of halo(alkali)philic microorganisms from hypersaline lakes.</title>
        <authorList>
            <person name="Sorokin D.Y."/>
            <person name="Merkel A.Y."/>
            <person name="Messina E."/>
            <person name="Yakimov M."/>
        </authorList>
    </citation>
    <scope>NUCLEOTIDE SEQUENCE [LARGE SCALE GENOMIC DNA]</scope>
    <source>
        <strain evidence="4 5">AB-hyl4</strain>
    </source>
</reference>
<keyword evidence="5" id="KW-1185">Reference proteome</keyword>